<organism evidence="2 3">
    <name type="scientific">Pendulispora albinea</name>
    <dbReference type="NCBI Taxonomy" id="2741071"/>
    <lineage>
        <taxon>Bacteria</taxon>
        <taxon>Pseudomonadati</taxon>
        <taxon>Myxococcota</taxon>
        <taxon>Myxococcia</taxon>
        <taxon>Myxococcales</taxon>
        <taxon>Sorangiineae</taxon>
        <taxon>Pendulisporaceae</taxon>
        <taxon>Pendulispora</taxon>
    </lineage>
</organism>
<evidence type="ECO:0000313" key="3">
    <source>
        <dbReference type="Proteomes" id="UP001370348"/>
    </source>
</evidence>
<evidence type="ECO:0000259" key="1">
    <source>
        <dbReference type="Pfam" id="PF01370"/>
    </source>
</evidence>
<dbReference type="InterPro" id="IPR036291">
    <property type="entry name" value="NAD(P)-bd_dom_sf"/>
</dbReference>
<feature type="domain" description="NAD-dependent epimerase/dehydratase" evidence="1">
    <location>
        <begin position="3"/>
        <end position="208"/>
    </location>
</feature>
<dbReference type="Gene3D" id="3.40.50.720">
    <property type="entry name" value="NAD(P)-binding Rossmann-like Domain"/>
    <property type="match status" value="1"/>
</dbReference>
<evidence type="ECO:0000313" key="2">
    <source>
        <dbReference type="EMBL" id="WXB12865.1"/>
    </source>
</evidence>
<gene>
    <name evidence="2" type="ORF">LZC94_34060</name>
</gene>
<reference evidence="2 3" key="1">
    <citation type="submission" date="2021-12" db="EMBL/GenBank/DDBJ databases">
        <title>Discovery of the Pendulisporaceae a myxobacterial family with distinct sporulation behavior and unique specialized metabolism.</title>
        <authorList>
            <person name="Garcia R."/>
            <person name="Popoff A."/>
            <person name="Bader C.D."/>
            <person name="Loehr J."/>
            <person name="Walesch S."/>
            <person name="Walt C."/>
            <person name="Boldt J."/>
            <person name="Bunk B."/>
            <person name="Haeckl F.J.F.P.J."/>
            <person name="Gunesch A.P."/>
            <person name="Birkelbach J."/>
            <person name="Nuebel U."/>
            <person name="Pietschmann T."/>
            <person name="Bach T."/>
            <person name="Mueller R."/>
        </authorList>
    </citation>
    <scope>NUCLEOTIDE SEQUENCE [LARGE SCALE GENOMIC DNA]</scope>
    <source>
        <strain evidence="2 3">MSr11954</strain>
    </source>
</reference>
<dbReference type="PANTHER" id="PTHR48079:SF6">
    <property type="entry name" value="NAD(P)-BINDING DOMAIN-CONTAINING PROTEIN-RELATED"/>
    <property type="match status" value="1"/>
</dbReference>
<dbReference type="SUPFAM" id="SSF51735">
    <property type="entry name" value="NAD(P)-binding Rossmann-fold domains"/>
    <property type="match status" value="1"/>
</dbReference>
<accession>A0ABZ2LRB9</accession>
<keyword evidence="3" id="KW-1185">Reference proteome</keyword>
<name>A0ABZ2LRB9_9BACT</name>
<dbReference type="PANTHER" id="PTHR48079">
    <property type="entry name" value="PROTEIN YEEZ"/>
    <property type="match status" value="1"/>
</dbReference>
<dbReference type="EMBL" id="CP089984">
    <property type="protein sequence ID" value="WXB12865.1"/>
    <property type="molecule type" value="Genomic_DNA"/>
</dbReference>
<dbReference type="Proteomes" id="UP001370348">
    <property type="component" value="Chromosome"/>
</dbReference>
<dbReference type="InterPro" id="IPR001509">
    <property type="entry name" value="Epimerase_deHydtase"/>
</dbReference>
<dbReference type="Pfam" id="PF01370">
    <property type="entry name" value="Epimerase"/>
    <property type="match status" value="1"/>
</dbReference>
<protein>
    <submittedName>
        <fullName evidence="2">NAD-dependent epimerase/dehydratase family protein</fullName>
    </submittedName>
</protein>
<dbReference type="RefSeq" id="WP_394822484.1">
    <property type="nucleotide sequence ID" value="NZ_CP089984.1"/>
</dbReference>
<proteinExistence type="predicted"/>
<sequence length="303" mass="31756">MRVLVTGATGYIGSAVAHRLFELGHSIVALVRTDGGEAEAKRRGFEPLRGTLFDAAILERAAREAGGVVHTASTGAADSAEADITSVRALLRGLGGSNKPFVYTSGSWLLGNTGDSPAGETSPLDPTPLTAWRAPLEKEIAEASGTTLRTVLLRPVVVYGRGGGLLAMLVRSGREQGIVRYVGAPETRWSFVYVDDLADLYARALLRASPGTEIVMASADVTHTLHAIALAASEAAGVSGRTIPWPVDEARSAMGPFADALALHQVVTGARARTRFGWSPRSPSVLDDLARGSYVAGEPSQSR</sequence>
<dbReference type="InterPro" id="IPR051783">
    <property type="entry name" value="NAD(P)-dependent_oxidoreduct"/>
</dbReference>